<evidence type="ECO:0008006" key="3">
    <source>
        <dbReference type="Google" id="ProtNLM"/>
    </source>
</evidence>
<dbReference type="RefSeq" id="WP_094518528.1">
    <property type="nucleotide sequence ID" value="NZ_RKMG01000009.1"/>
</dbReference>
<dbReference type="Pfam" id="PF06257">
    <property type="entry name" value="VEG"/>
    <property type="match status" value="1"/>
</dbReference>
<accession>A0A3N4GJL7</accession>
<dbReference type="PIRSF" id="PIRSF037257">
    <property type="entry name" value="DUF1021"/>
    <property type="match status" value="1"/>
</dbReference>
<dbReference type="PANTHER" id="PTHR40026">
    <property type="entry name" value="PROTEIN VEG"/>
    <property type="match status" value="1"/>
</dbReference>
<name>A0A3N4GJL7_9LACT</name>
<keyword evidence="2" id="KW-1185">Reference proteome</keyword>
<comment type="caution">
    <text evidence="1">The sequence shown here is derived from an EMBL/GenBank/DDBJ whole genome shotgun (WGS) entry which is preliminary data.</text>
</comment>
<reference evidence="1 2" key="1">
    <citation type="submission" date="2018-11" db="EMBL/GenBank/DDBJ databases">
        <title>Aerococcus sp. SJQ22, whole genome shotgun sequence.</title>
        <authorList>
            <person name="Sun L."/>
            <person name="Gao X."/>
            <person name="Chen W."/>
            <person name="Huang K."/>
        </authorList>
    </citation>
    <scope>NUCLEOTIDE SEQUENCE [LARGE SCALE GENOMIC DNA]</scope>
    <source>
        <strain evidence="1 2">SJQ22</strain>
    </source>
</reference>
<gene>
    <name evidence="1" type="ORF">EF384_04275</name>
</gene>
<dbReference type="OrthoDB" id="5469at2"/>
<dbReference type="EMBL" id="RKMG01000009">
    <property type="protein sequence ID" value="RPA60786.1"/>
    <property type="molecule type" value="Genomic_DNA"/>
</dbReference>
<evidence type="ECO:0000313" key="2">
    <source>
        <dbReference type="Proteomes" id="UP000273977"/>
    </source>
</evidence>
<proteinExistence type="predicted"/>
<dbReference type="AlphaFoldDB" id="A0A3N4GJL7"/>
<dbReference type="GO" id="GO:0006355">
    <property type="term" value="P:regulation of DNA-templated transcription"/>
    <property type="evidence" value="ECO:0007669"/>
    <property type="project" value="InterPro"/>
</dbReference>
<evidence type="ECO:0000313" key="1">
    <source>
        <dbReference type="EMBL" id="RPA60786.1"/>
    </source>
</evidence>
<protein>
    <recommendedName>
        <fullName evidence="3">Veg protein</fullName>
    </recommendedName>
</protein>
<dbReference type="InterPro" id="IPR009366">
    <property type="entry name" value="Protein_Veg"/>
</dbReference>
<sequence>MPNNIATIKAELESKIGERVHLTQQIGRKRVMKRQGVLSDTFPAVFVVELDQDENKFERICYSYSDVLTESVEIEFEALD</sequence>
<dbReference type="PANTHER" id="PTHR40026:SF1">
    <property type="entry name" value="PROTEIN VEG"/>
    <property type="match status" value="1"/>
</dbReference>
<dbReference type="Proteomes" id="UP000273977">
    <property type="component" value="Unassembled WGS sequence"/>
</dbReference>
<dbReference type="Gene3D" id="2.30.30.100">
    <property type="match status" value="1"/>
</dbReference>
<organism evidence="1 2">
    <name type="scientific">Aerococcus agrisoli</name>
    <dbReference type="NCBI Taxonomy" id="2487350"/>
    <lineage>
        <taxon>Bacteria</taxon>
        <taxon>Bacillati</taxon>
        <taxon>Bacillota</taxon>
        <taxon>Bacilli</taxon>
        <taxon>Lactobacillales</taxon>
        <taxon>Aerococcaceae</taxon>
        <taxon>Aerococcus</taxon>
    </lineage>
</organism>